<dbReference type="OrthoDB" id="8371193at2"/>
<dbReference type="AlphaFoldDB" id="A0A3S0QPV3"/>
<dbReference type="EMBL" id="RJTH01000040">
    <property type="protein sequence ID" value="RUM17289.1"/>
    <property type="molecule type" value="Genomic_DNA"/>
</dbReference>
<keyword evidence="3" id="KW-1185">Reference proteome</keyword>
<evidence type="ECO:0000313" key="3">
    <source>
        <dbReference type="Proteomes" id="UP000278823"/>
    </source>
</evidence>
<dbReference type="RefSeq" id="WP_126925320.1">
    <property type="nucleotide sequence ID" value="NZ_ML133723.1"/>
</dbReference>
<name>A0A3S0QPV3_9HYPH</name>
<evidence type="ECO:0000256" key="1">
    <source>
        <dbReference type="SAM" id="MobiDB-lite"/>
    </source>
</evidence>
<comment type="caution">
    <text evidence="2">The sequence shown here is derived from an EMBL/GenBank/DDBJ whole genome shotgun (WGS) entry which is preliminary data.</text>
</comment>
<reference evidence="3" key="1">
    <citation type="submission" date="2018-11" db="EMBL/GenBank/DDBJ databases">
        <title>Rhizobium chutanense sp. nov., isolated from root nodules of Phaseolus vulgaris in China.</title>
        <authorList>
            <person name="Huo Y."/>
        </authorList>
    </citation>
    <scope>NUCLEOTIDE SEQUENCE [LARGE SCALE GENOMIC DNA]</scope>
    <source>
        <strain evidence="3">CCBAU 65647</strain>
    </source>
</reference>
<feature type="region of interest" description="Disordered" evidence="1">
    <location>
        <begin position="125"/>
        <end position="147"/>
    </location>
</feature>
<accession>A0A3S0QPV3</accession>
<gene>
    <name evidence="2" type="ORF">EFQ99_34630</name>
</gene>
<sequence>MSYLILSVVLCAILCWFVGLVPVSVLRVASNGSIATLWRDETREEIYSLPCSNGYSGATFAERELLWRRRSLIELSHPVRVMLASQPYDIPWGYYDGRPNPTSFNCPARKEASLQYWIPSLDAPEGEISNIGNTNRPKERDRPNPGPDESVVEVFWIVGYDDDLRNRRGTIKREAERSHLDGRSPGSVEEHGLWHTVVPIGSLQTTYWYKFGDREDIMFECYAPLQRCEGHVDLKDLRMYVWLIFDKDAIPQHQVMVDGLRTLLSRWRSSS</sequence>
<protein>
    <submittedName>
        <fullName evidence="2">Uncharacterized protein</fullName>
    </submittedName>
</protein>
<proteinExistence type="predicted"/>
<dbReference type="Proteomes" id="UP000278823">
    <property type="component" value="Unassembled WGS sequence"/>
</dbReference>
<evidence type="ECO:0000313" key="2">
    <source>
        <dbReference type="EMBL" id="RUM17289.1"/>
    </source>
</evidence>
<organism evidence="2 3">
    <name type="scientific">Rhizobium vallis</name>
    <dbReference type="NCBI Taxonomy" id="634290"/>
    <lineage>
        <taxon>Bacteria</taxon>
        <taxon>Pseudomonadati</taxon>
        <taxon>Pseudomonadota</taxon>
        <taxon>Alphaproteobacteria</taxon>
        <taxon>Hyphomicrobiales</taxon>
        <taxon>Rhizobiaceae</taxon>
        <taxon>Rhizobium/Agrobacterium group</taxon>
        <taxon>Rhizobium</taxon>
    </lineage>
</organism>